<dbReference type="Proteomes" id="UP001162131">
    <property type="component" value="Unassembled WGS sequence"/>
</dbReference>
<feature type="transmembrane region" description="Helical" evidence="1">
    <location>
        <begin position="237"/>
        <end position="256"/>
    </location>
</feature>
<feature type="transmembrane region" description="Helical" evidence="1">
    <location>
        <begin position="262"/>
        <end position="281"/>
    </location>
</feature>
<feature type="transmembrane region" description="Helical" evidence="1">
    <location>
        <begin position="312"/>
        <end position="335"/>
    </location>
</feature>
<feature type="transmembrane region" description="Helical" evidence="1">
    <location>
        <begin position="143"/>
        <end position="166"/>
    </location>
</feature>
<gene>
    <name evidence="3" type="ORF">BSTOLATCC_MIC3475</name>
</gene>
<feature type="domain" description="TmcB/TmcC TPR repeats" evidence="2">
    <location>
        <begin position="462"/>
        <end position="550"/>
    </location>
</feature>
<evidence type="ECO:0000256" key="1">
    <source>
        <dbReference type="SAM" id="Phobius"/>
    </source>
</evidence>
<keyword evidence="1" id="KW-0812">Transmembrane</keyword>
<feature type="transmembrane region" description="Helical" evidence="1">
    <location>
        <begin position="106"/>
        <end position="131"/>
    </location>
</feature>
<reference evidence="3" key="1">
    <citation type="submission" date="2021-09" db="EMBL/GenBank/DDBJ databases">
        <authorList>
            <consortium name="AG Swart"/>
            <person name="Singh M."/>
            <person name="Singh A."/>
            <person name="Seah K."/>
            <person name="Emmerich C."/>
        </authorList>
    </citation>
    <scope>NUCLEOTIDE SEQUENCE</scope>
    <source>
        <strain evidence="3">ATCC30299</strain>
    </source>
</reference>
<dbReference type="Pfam" id="PF25474">
    <property type="entry name" value="TPR_TmcB"/>
    <property type="match status" value="1"/>
</dbReference>
<keyword evidence="1" id="KW-1133">Transmembrane helix</keyword>
<protein>
    <recommendedName>
        <fullName evidence="2">TmcB/TmcC TPR repeats domain-containing protein</fullName>
    </recommendedName>
</protein>
<feature type="transmembrane region" description="Helical" evidence="1">
    <location>
        <begin position="288"/>
        <end position="306"/>
    </location>
</feature>
<evidence type="ECO:0000259" key="2">
    <source>
        <dbReference type="Pfam" id="PF25474"/>
    </source>
</evidence>
<dbReference type="EMBL" id="CAJZBQ010000004">
    <property type="protein sequence ID" value="CAG9311183.1"/>
    <property type="molecule type" value="Genomic_DNA"/>
</dbReference>
<organism evidence="3 4">
    <name type="scientific">Blepharisma stoltei</name>
    <dbReference type="NCBI Taxonomy" id="1481888"/>
    <lineage>
        <taxon>Eukaryota</taxon>
        <taxon>Sar</taxon>
        <taxon>Alveolata</taxon>
        <taxon>Ciliophora</taxon>
        <taxon>Postciliodesmatophora</taxon>
        <taxon>Heterotrichea</taxon>
        <taxon>Heterotrichida</taxon>
        <taxon>Blepharismidae</taxon>
        <taxon>Blepharisma</taxon>
    </lineage>
</organism>
<proteinExistence type="predicted"/>
<comment type="caution">
    <text evidence="3">The sequence shown here is derived from an EMBL/GenBank/DDBJ whole genome shotgun (WGS) entry which is preliminary data.</text>
</comment>
<name>A0AAU9ISB0_9CILI</name>
<dbReference type="InterPro" id="IPR057352">
    <property type="entry name" value="TPR_TmcB/C"/>
</dbReference>
<feature type="transmembrane region" description="Helical" evidence="1">
    <location>
        <begin position="186"/>
        <end position="208"/>
    </location>
</feature>
<sequence length="1034" mass="119156">MMQLLSEGDEALSSAGKLWRMKEKKSIKSSIFKLFKLINFEETSGLRQKIKITVESIIWCFQIWSLLWVSDLSIKNWHTNMIIWEIIGYLKLDNTCSMLGIINECFYLSALLAYANFLSIAILVVTIYYSYHLPKILLSIFSATFYFWLKFLLVPSIQICSIFLKYSFLPQTTISEYENRNEIGEFIRSFPLQICTILAIAITFMLSFMQLEFSGEIRHSENKIISAKAHSKIDKHIKIFTFIFPIAYVIFAENYIRHLQILALIFSILLIRETIDLLPYFSIFCNSLIILQLYFIGFISSIFILGDFMDNSMVIIMLAVILGPLTAIFIIQFSLKLQRNFSQTIPTDLTNIESQYILEKSLRYALCSNDAGHKDQIISAFENFFIQKGFNGNKLQAIWAANYCLYTLKEESLAKVKLSKTKHIVDWSLESNYQEYLCQKNISNTCLSESSQFSDYFLQNILVKNEEKQLCINLLMFWSEITSLQPNLQKLKRKLYSIEDEILFLNMKYSQLITKFPNSKSILSLYYSYCRDIIYNAEKSTFLETKLRSIDKELTNFLGDSSKKFSLFNENAGILIISNEDSNFGEILYADQKSAEFLNLQLGSIKNDNISNFIHPYYKEKLKEDLKQFIKYSSSSEMDLTKGFFLTKNAHNLLQLEGKILLTSINGLLVAILAFKPKNVKQEIALLNEEGEIICHSNNFPRYVGKSEGLIGFDLKNLFYNSEDFRLQLNTPYHLSSLKIFLMLSYSEFYKIKIPYVVLANDSREIVMRGNNGSKQGNNEKIQATANYLSVGLLGSINSDKTNSLLYKESEILDDDLKSKMEVHRFSNDDPSKNADWGSERRGSENSVVSIGTHQKKVLSLIKSSSRSINVLHFAFVFSIIAVVAFNIIVLNHAFSNINFISDMSLPINIGKTAKNLQRFTYVSNLYVILQYSSDSITLKRMFDDIVTCLTELENTYLDITTNLNKWNYCSGEDILTGKNLYLWNIDDGIYKKSSLIETIGIFIKFVKFMQGNQILSKINSSEAAKIDDFSFWY</sequence>
<accession>A0AAU9ISB0</accession>
<feature type="transmembrane region" description="Helical" evidence="1">
    <location>
        <begin position="871"/>
        <end position="895"/>
    </location>
</feature>
<evidence type="ECO:0000313" key="4">
    <source>
        <dbReference type="Proteomes" id="UP001162131"/>
    </source>
</evidence>
<keyword evidence="4" id="KW-1185">Reference proteome</keyword>
<dbReference type="AlphaFoldDB" id="A0AAU9ISB0"/>
<keyword evidence="1" id="KW-0472">Membrane</keyword>
<evidence type="ECO:0000313" key="3">
    <source>
        <dbReference type="EMBL" id="CAG9311183.1"/>
    </source>
</evidence>